<keyword evidence="2" id="KW-0812">Transmembrane</keyword>
<dbReference type="EMBL" id="JAGSHT010000015">
    <property type="protein sequence ID" value="MBZ2197624.1"/>
    <property type="molecule type" value="Genomic_DNA"/>
</dbReference>
<protein>
    <submittedName>
        <fullName evidence="3">DUF2079 domain-containing protein</fullName>
    </submittedName>
</protein>
<dbReference type="InterPro" id="IPR018650">
    <property type="entry name" value="STSV1_Orf64"/>
</dbReference>
<evidence type="ECO:0000313" key="4">
    <source>
        <dbReference type="Proteomes" id="UP000826651"/>
    </source>
</evidence>
<feature type="region of interest" description="Disordered" evidence="1">
    <location>
        <begin position="1"/>
        <end position="20"/>
    </location>
</feature>
<evidence type="ECO:0000313" key="3">
    <source>
        <dbReference type="EMBL" id="MBZ2197624.1"/>
    </source>
</evidence>
<proteinExistence type="predicted"/>
<feature type="transmembrane region" description="Helical" evidence="2">
    <location>
        <begin position="222"/>
        <end position="244"/>
    </location>
</feature>
<feature type="transmembrane region" description="Helical" evidence="2">
    <location>
        <begin position="256"/>
        <end position="273"/>
    </location>
</feature>
<name>A0ABS7SB86_9MICO</name>
<gene>
    <name evidence="3" type="ORF">KCQ71_15795</name>
</gene>
<organism evidence="3 4">
    <name type="scientific">Occultella gossypii</name>
    <dbReference type="NCBI Taxonomy" id="2800820"/>
    <lineage>
        <taxon>Bacteria</taxon>
        <taxon>Bacillati</taxon>
        <taxon>Actinomycetota</taxon>
        <taxon>Actinomycetes</taxon>
        <taxon>Micrococcales</taxon>
        <taxon>Ruaniaceae</taxon>
        <taxon>Occultella</taxon>
    </lineage>
</organism>
<dbReference type="Pfam" id="PF09852">
    <property type="entry name" value="DUF2079"/>
    <property type="match status" value="1"/>
</dbReference>
<keyword evidence="4" id="KW-1185">Reference proteome</keyword>
<keyword evidence="2" id="KW-0472">Membrane</keyword>
<keyword evidence="2" id="KW-1133">Transmembrane helix</keyword>
<feature type="transmembrane region" description="Helical" evidence="2">
    <location>
        <begin position="280"/>
        <end position="303"/>
    </location>
</feature>
<evidence type="ECO:0000256" key="2">
    <source>
        <dbReference type="SAM" id="Phobius"/>
    </source>
</evidence>
<feature type="transmembrane region" description="Helical" evidence="2">
    <location>
        <begin position="323"/>
        <end position="343"/>
    </location>
</feature>
<feature type="transmembrane region" description="Helical" evidence="2">
    <location>
        <begin position="27"/>
        <end position="47"/>
    </location>
</feature>
<dbReference type="RefSeq" id="WP_223407609.1">
    <property type="nucleotide sequence ID" value="NZ_JAGSHT010000015.1"/>
</dbReference>
<accession>A0ABS7SB86</accession>
<feature type="transmembrane region" description="Helical" evidence="2">
    <location>
        <begin position="166"/>
        <end position="182"/>
    </location>
</feature>
<feature type="transmembrane region" description="Helical" evidence="2">
    <location>
        <begin position="350"/>
        <end position="372"/>
    </location>
</feature>
<reference evidence="3 4" key="1">
    <citation type="submission" date="2021-04" db="EMBL/GenBank/DDBJ databases">
        <title>Ruania sp. nov., isolated from sandy soil of mangrove forest.</title>
        <authorList>
            <person name="Ge X."/>
            <person name="Huang R."/>
            <person name="Liu W."/>
        </authorList>
    </citation>
    <scope>NUCLEOTIDE SEQUENCE [LARGE SCALE GENOMIC DNA]</scope>
    <source>
        <strain evidence="3 4">N2-46</strain>
    </source>
</reference>
<feature type="transmembrane region" description="Helical" evidence="2">
    <location>
        <begin position="97"/>
        <end position="124"/>
    </location>
</feature>
<evidence type="ECO:0000256" key="1">
    <source>
        <dbReference type="SAM" id="MobiDB-lite"/>
    </source>
</evidence>
<sequence>MSSAVTGAAQRPTHRTDAAGYRPPERAHVLVAATAVGLFTTALYTLFSWRQWARFQVPSWDLGIFTQILRAYSQWRAPVVPIKGEGFMILGDHFHPLLVILAPVYAAFGSGLTLLVLQAVLIGLSTAVVTGCAVRHLGRLPGACLGLAYGLSWGLQSAVASQFHEVALALPLLALSLAALVRRDHRAAALWALPLLLVKEDLGLTVAAIGVVIVIRGARRLGAALAVGGVAAFVITTKVILPALNPDGVWDYADDSIVSLLVTDPGAALNGLFTGVGNKAALVLLVFGITGFLALRSPLALITLPTFAWRLTSDVPFHWSTDWHYSAVLMPVVFLAVVDTFVTVRGARRFAAPIGIGALVLALVVTVWFPLWRLTDPETYAPSHQDAAARQVLALIPDGAVVDTDITMMAYLAPRTEVYWVGNEGNPVPDYVVVNQSSGIYGGSPPSDVVDYATSKFPEETFVEVFAEDGFLVAEHVADTG</sequence>
<comment type="caution">
    <text evidence="3">The sequence shown here is derived from an EMBL/GenBank/DDBJ whole genome shotgun (WGS) entry which is preliminary data.</text>
</comment>
<dbReference type="Proteomes" id="UP000826651">
    <property type="component" value="Unassembled WGS sequence"/>
</dbReference>